<dbReference type="EMBL" id="CP002400">
    <property type="protein sequence ID" value="ADU28110.1"/>
    <property type="molecule type" value="Genomic_DNA"/>
</dbReference>
<accession>E6U740</accession>
<dbReference type="STRING" id="663278.Ethha_2617"/>
<dbReference type="Gene3D" id="3.40.1380.20">
    <property type="entry name" value="Pyruvate kinase, C-terminal domain"/>
    <property type="match status" value="1"/>
</dbReference>
<dbReference type="KEGG" id="eha:Ethha_2617"/>
<dbReference type="Proteomes" id="UP000001551">
    <property type="component" value="Chromosome"/>
</dbReference>
<dbReference type="SUPFAM" id="SSF52935">
    <property type="entry name" value="PK C-terminal domain-like"/>
    <property type="match status" value="1"/>
</dbReference>
<dbReference type="RefSeq" id="WP_013486453.1">
    <property type="nucleotide sequence ID" value="NC_014828.1"/>
</dbReference>
<dbReference type="AlphaFoldDB" id="E6U740"/>
<evidence type="ECO:0000313" key="2">
    <source>
        <dbReference type="EMBL" id="ADU28110.1"/>
    </source>
</evidence>
<protein>
    <recommendedName>
        <fullName evidence="1">Pyruvate kinase C-terminal domain-containing protein</fullName>
    </recommendedName>
</protein>
<name>E6U740_ETHHY</name>
<dbReference type="PIRSF" id="PIRSF016138">
    <property type="entry name" value="UCP016138"/>
    <property type="match status" value="1"/>
</dbReference>
<evidence type="ECO:0000259" key="1">
    <source>
        <dbReference type="Pfam" id="PF02887"/>
    </source>
</evidence>
<proteinExistence type="predicted"/>
<dbReference type="HOGENOM" id="CLU_095207_1_0_9"/>
<dbReference type="InterPro" id="IPR036918">
    <property type="entry name" value="Pyrv_Knase_C_sf"/>
</dbReference>
<gene>
    <name evidence="2" type="ordered locus">Ethha_2617</name>
</gene>
<feature type="domain" description="Pyruvate kinase C-terminal" evidence="1">
    <location>
        <begin position="14"/>
        <end position="157"/>
    </location>
</feature>
<sequence length="182" mass="19039">MIFAQPGRENTVEVAKAAVEAARAHGIGHIVVASSRGETVRALPAHEGVGVVCVTHAFGYPKPGEMELPQTEREALERAGVRVLTTSHVLSGAERGLSKKYGGIHPVEVIADTLRMFGAGTKVCVEVAVMALDAGLLPYGEPVVAVGGTARGADTALILTPAHASEILNVKIHEYICKPALY</sequence>
<dbReference type="InterPro" id="IPR015795">
    <property type="entry name" value="Pyrv_Knase_C"/>
</dbReference>
<dbReference type="eggNOG" id="COG1751">
    <property type="taxonomic scope" value="Bacteria"/>
</dbReference>
<evidence type="ECO:0000313" key="3">
    <source>
        <dbReference type="Proteomes" id="UP000001551"/>
    </source>
</evidence>
<dbReference type="InterPro" id="IPR015074">
    <property type="entry name" value="DUF1867"/>
</dbReference>
<reference evidence="2 3" key="1">
    <citation type="submission" date="2010-12" db="EMBL/GenBank/DDBJ databases">
        <title>Complete sequence of Ethanoligenens harbinense YUAN-3.</title>
        <authorList>
            <person name="Lucas S."/>
            <person name="Copeland A."/>
            <person name="Lapidus A."/>
            <person name="Cheng J.-F."/>
            <person name="Bruce D."/>
            <person name="Goodwin L."/>
            <person name="Pitluck S."/>
            <person name="Chertkov O."/>
            <person name="Misra M."/>
            <person name="Detter J.C."/>
            <person name="Han C."/>
            <person name="Tapia R."/>
            <person name="Land M."/>
            <person name="Hauser L."/>
            <person name="Jeffries C."/>
            <person name="Kyrpides N."/>
            <person name="Ivanova N."/>
            <person name="Mikhailova N."/>
            <person name="Wang A."/>
            <person name="Mouttaki H."/>
            <person name="He Z."/>
            <person name="Zhou J."/>
            <person name="Hemme C.L."/>
            <person name="Woyke T."/>
        </authorList>
    </citation>
    <scope>NUCLEOTIDE SEQUENCE [LARGE SCALE GENOMIC DNA]</scope>
    <source>
        <strain evidence="3">DSM 18485 / JCM 12961 / CGMCC 1.5033 / YUAN-3</strain>
    </source>
</reference>
<organism evidence="2 3">
    <name type="scientific">Ethanoligenens harbinense (strain DSM 18485 / JCM 12961 / CGMCC 1.5033 / YUAN-3)</name>
    <dbReference type="NCBI Taxonomy" id="663278"/>
    <lineage>
        <taxon>Bacteria</taxon>
        <taxon>Bacillati</taxon>
        <taxon>Bacillota</taxon>
        <taxon>Clostridia</taxon>
        <taxon>Eubacteriales</taxon>
        <taxon>Oscillospiraceae</taxon>
        <taxon>Ethanoligenens</taxon>
    </lineage>
</organism>
<keyword evidence="3" id="KW-1185">Reference proteome</keyword>
<dbReference type="Pfam" id="PF02887">
    <property type="entry name" value="PK_C"/>
    <property type="match status" value="1"/>
</dbReference>